<proteinExistence type="predicted"/>
<accession>A0A5J4P0R6</accession>
<feature type="compositionally biased region" description="Basic residues" evidence="1">
    <location>
        <begin position="290"/>
        <end position="306"/>
    </location>
</feature>
<feature type="region of interest" description="Disordered" evidence="1">
    <location>
        <begin position="235"/>
        <end position="403"/>
    </location>
</feature>
<evidence type="ECO:0000313" key="2">
    <source>
        <dbReference type="EMBL" id="KAA3680928.1"/>
    </source>
</evidence>
<dbReference type="Proteomes" id="UP000324629">
    <property type="component" value="Unassembled WGS sequence"/>
</dbReference>
<sequence length="403" mass="44040">MEAESTSEQSVAQVLESESTPILHTTPENRADVVPTDMLPVDASPMSTSPLDASTVHTGLNEKIKPENLISETCQERFDGSEFEFSVSVDSKLGEATDRADREIIVSKNSSEEKLDSEVLADSTQGTQLSPERQTEGPDNASSEGCDRSEASVISVVRQVSVNHGTESAQVTSEHTEEPKKENIDEDDIHVQGGPSVHTEQELEINQPGPIVLEPASVSPVIASNVMHAAVVEETWPQESEGTQRQATDVSSVHQLSVSAEVVSKVSQQAESETVHVDTTQKSGTEQGEKKKKSRFNFKIKRAKSHREREPSKIRQDHSDTGSEKSFGRSVRNAFGSLTRSIKARARRNTPERATKPIARPPRPPPIDKPSEELPRKIRLNASEFDQQSLESISGPVSPVNLC</sequence>
<feature type="compositionally biased region" description="Polar residues" evidence="1">
    <location>
        <begin position="237"/>
        <end position="258"/>
    </location>
</feature>
<reference evidence="2 3" key="1">
    <citation type="journal article" date="2019" name="Gigascience">
        <title>Whole-genome sequence of the oriental lung fluke Paragonimus westermani.</title>
        <authorList>
            <person name="Oey H."/>
            <person name="Zakrzewski M."/>
            <person name="Narain K."/>
            <person name="Devi K.R."/>
            <person name="Agatsuma T."/>
            <person name="Nawaratna S."/>
            <person name="Gobert G.N."/>
            <person name="Jones M.K."/>
            <person name="Ragan M.A."/>
            <person name="McManus D.P."/>
            <person name="Krause L."/>
        </authorList>
    </citation>
    <scope>NUCLEOTIDE SEQUENCE [LARGE SCALE GENOMIC DNA]</scope>
    <source>
        <strain evidence="2 3">IND2009</strain>
    </source>
</reference>
<feature type="compositionally biased region" description="Polar residues" evidence="1">
    <location>
        <begin position="122"/>
        <end position="132"/>
    </location>
</feature>
<organism evidence="2 3">
    <name type="scientific">Paragonimus westermani</name>
    <dbReference type="NCBI Taxonomy" id="34504"/>
    <lineage>
        <taxon>Eukaryota</taxon>
        <taxon>Metazoa</taxon>
        <taxon>Spiralia</taxon>
        <taxon>Lophotrochozoa</taxon>
        <taxon>Platyhelminthes</taxon>
        <taxon>Trematoda</taxon>
        <taxon>Digenea</taxon>
        <taxon>Plagiorchiida</taxon>
        <taxon>Troglotremata</taxon>
        <taxon>Troglotrematidae</taxon>
        <taxon>Paragonimus</taxon>
    </lineage>
</organism>
<evidence type="ECO:0000313" key="3">
    <source>
        <dbReference type="Proteomes" id="UP000324629"/>
    </source>
</evidence>
<dbReference type="AlphaFoldDB" id="A0A5J4P0R6"/>
<comment type="caution">
    <text evidence="2">The sequence shown here is derived from an EMBL/GenBank/DDBJ whole genome shotgun (WGS) entry which is preliminary data.</text>
</comment>
<feature type="compositionally biased region" description="Polar residues" evidence="1">
    <location>
        <begin position="1"/>
        <end position="28"/>
    </location>
</feature>
<feature type="region of interest" description="Disordered" evidence="1">
    <location>
        <begin position="104"/>
        <end position="201"/>
    </location>
</feature>
<feature type="compositionally biased region" description="Basic and acidic residues" evidence="1">
    <location>
        <begin position="174"/>
        <end position="183"/>
    </location>
</feature>
<feature type="compositionally biased region" description="Polar residues" evidence="1">
    <location>
        <begin position="158"/>
        <end position="173"/>
    </location>
</feature>
<feature type="compositionally biased region" description="Basic and acidic residues" evidence="1">
    <location>
        <begin position="307"/>
        <end position="327"/>
    </location>
</feature>
<gene>
    <name evidence="2" type="ORF">DEA37_0012635</name>
</gene>
<feature type="region of interest" description="Disordered" evidence="1">
    <location>
        <begin position="1"/>
        <end position="54"/>
    </location>
</feature>
<keyword evidence="3" id="KW-1185">Reference proteome</keyword>
<feature type="compositionally biased region" description="Basic and acidic residues" evidence="1">
    <location>
        <begin position="104"/>
        <end position="117"/>
    </location>
</feature>
<protein>
    <submittedName>
        <fullName evidence="2">Uncharacterized protein</fullName>
    </submittedName>
</protein>
<dbReference type="EMBL" id="QNGE01000318">
    <property type="protein sequence ID" value="KAA3680928.1"/>
    <property type="molecule type" value="Genomic_DNA"/>
</dbReference>
<evidence type="ECO:0000256" key="1">
    <source>
        <dbReference type="SAM" id="MobiDB-lite"/>
    </source>
</evidence>
<name>A0A5J4P0R6_9TREM</name>
<feature type="compositionally biased region" description="Polar residues" evidence="1">
    <location>
        <begin position="45"/>
        <end position="54"/>
    </location>
</feature>
<feature type="compositionally biased region" description="Polar residues" evidence="1">
    <location>
        <begin position="265"/>
        <end position="286"/>
    </location>
</feature>
<feature type="compositionally biased region" description="Pro residues" evidence="1">
    <location>
        <begin position="359"/>
        <end position="368"/>
    </location>
</feature>